<dbReference type="SUPFAM" id="SSF53383">
    <property type="entry name" value="PLP-dependent transferases"/>
    <property type="match status" value="1"/>
</dbReference>
<dbReference type="InterPro" id="IPR015421">
    <property type="entry name" value="PyrdxlP-dep_Trfase_major"/>
</dbReference>
<dbReference type="FunFam" id="3.90.1150.10:FF:000151">
    <property type="entry name" value="Alanine aminotransferase 2"/>
    <property type="match status" value="1"/>
</dbReference>
<dbReference type="Gene3D" id="3.40.640.10">
    <property type="entry name" value="Type I PLP-dependent aspartate aminotransferase-like (Major domain)"/>
    <property type="match status" value="1"/>
</dbReference>
<dbReference type="PANTHER" id="PTHR11751:SF29">
    <property type="entry name" value="ALANINE TRANSAMINASE"/>
    <property type="match status" value="1"/>
</dbReference>
<dbReference type="Gene3D" id="3.90.1150.10">
    <property type="entry name" value="Aspartate Aminotransferase, domain 1"/>
    <property type="match status" value="1"/>
</dbReference>
<comment type="cofactor">
    <cofactor evidence="1">
        <name>pyridoxal 5'-phosphate</name>
        <dbReference type="ChEBI" id="CHEBI:597326"/>
    </cofactor>
</comment>
<dbReference type="AlphaFoldDB" id="A0A192ZJ36"/>
<keyword evidence="4" id="KW-0808">Transferase</keyword>
<protein>
    <submittedName>
        <fullName evidence="9">Alanine transaminase</fullName>
    </submittedName>
</protein>
<proteinExistence type="evidence at transcript level"/>
<evidence type="ECO:0000313" key="9">
    <source>
        <dbReference type="EMBL" id="ANM86825.1"/>
    </source>
</evidence>
<feature type="transmembrane region" description="Helical" evidence="7">
    <location>
        <begin position="21"/>
        <end position="42"/>
    </location>
</feature>
<evidence type="ECO:0000256" key="5">
    <source>
        <dbReference type="ARBA" id="ARBA00022898"/>
    </source>
</evidence>
<evidence type="ECO:0000256" key="3">
    <source>
        <dbReference type="ARBA" id="ARBA00022576"/>
    </source>
</evidence>
<dbReference type="Gene3D" id="1.10.287.1970">
    <property type="match status" value="1"/>
</dbReference>
<evidence type="ECO:0000256" key="4">
    <source>
        <dbReference type="ARBA" id="ARBA00022679"/>
    </source>
</evidence>
<evidence type="ECO:0000256" key="6">
    <source>
        <dbReference type="ARBA" id="ARBA00025785"/>
    </source>
</evidence>
<dbReference type="GO" id="GO:0042853">
    <property type="term" value="P:L-alanine catabolic process"/>
    <property type="evidence" value="ECO:0007669"/>
    <property type="project" value="UniProtKB-UniPathway"/>
</dbReference>
<evidence type="ECO:0000256" key="1">
    <source>
        <dbReference type="ARBA" id="ARBA00001933"/>
    </source>
</evidence>
<keyword evidence="7" id="KW-0472">Membrane</keyword>
<keyword evidence="5" id="KW-0663">Pyridoxal phosphate</keyword>
<comment type="similarity">
    <text evidence="6">Belongs to the class-I pyridoxal-phosphate-dependent aminotransferase family. Alanine aminotransferase subfamily.</text>
</comment>
<dbReference type="FunFam" id="3.40.640.10:FF:000012">
    <property type="entry name" value="alanine aminotransferase 2"/>
    <property type="match status" value="1"/>
</dbReference>
<dbReference type="PANTHER" id="PTHR11751">
    <property type="entry name" value="ALANINE AMINOTRANSFERASE"/>
    <property type="match status" value="1"/>
</dbReference>
<accession>A0A192ZJ36</accession>
<feature type="domain" description="Aminotransferase class I/classII large" evidence="8">
    <location>
        <begin position="127"/>
        <end position="529"/>
    </location>
</feature>
<dbReference type="InterPro" id="IPR045088">
    <property type="entry name" value="ALAT1/2-like"/>
</dbReference>
<name>A0A192ZJ36_9EUKA</name>
<feature type="non-terminal residue" evidence="9">
    <location>
        <position position="1"/>
    </location>
</feature>
<dbReference type="InterPro" id="IPR015422">
    <property type="entry name" value="PyrdxlP-dep_Trfase_small"/>
</dbReference>
<dbReference type="EMBL" id="KT984605">
    <property type="protein sequence ID" value="ANM86825.1"/>
    <property type="molecule type" value="mRNA"/>
</dbReference>
<keyword evidence="7" id="KW-1133">Transmembrane helix</keyword>
<evidence type="ECO:0000259" key="8">
    <source>
        <dbReference type="Pfam" id="PF00155"/>
    </source>
</evidence>
<reference evidence="9" key="1">
    <citation type="journal article" date="2016" name="Mol. Biol. Evol.">
        <title>Novel hydrogenosomes in the microaerophilic jakobid Stygiella incarcerata.</title>
        <authorList>
            <person name="Leger M.M."/>
            <person name="Eme L."/>
            <person name="Hug L.A."/>
            <person name="Roger A.J."/>
        </authorList>
    </citation>
    <scope>NUCLEOTIDE SEQUENCE</scope>
</reference>
<keyword evidence="7" id="KW-0812">Transmembrane</keyword>
<keyword evidence="3" id="KW-0032">Aminotransferase</keyword>
<evidence type="ECO:0000256" key="2">
    <source>
        <dbReference type="ARBA" id="ARBA00011738"/>
    </source>
</evidence>
<organism evidence="9">
    <name type="scientific">Stygiella incarcerata</name>
    <dbReference type="NCBI Taxonomy" id="1712417"/>
    <lineage>
        <taxon>Eukaryota</taxon>
        <taxon>Discoba</taxon>
        <taxon>Jakobida</taxon>
        <taxon>Andalucina</taxon>
        <taxon>Stygiellidae</taxon>
        <taxon>Stygiella</taxon>
    </lineage>
</organism>
<gene>
    <name evidence="9" type="primary">ALT</name>
</gene>
<dbReference type="CDD" id="cd00609">
    <property type="entry name" value="AAT_like"/>
    <property type="match status" value="1"/>
</dbReference>
<dbReference type="GO" id="GO:0030170">
    <property type="term" value="F:pyridoxal phosphate binding"/>
    <property type="evidence" value="ECO:0007669"/>
    <property type="project" value="InterPro"/>
</dbReference>
<dbReference type="InterPro" id="IPR015424">
    <property type="entry name" value="PyrdxlP-dep_Trfase"/>
</dbReference>
<dbReference type="InterPro" id="IPR004839">
    <property type="entry name" value="Aminotransferase_I/II_large"/>
</dbReference>
<dbReference type="GO" id="GO:0004021">
    <property type="term" value="F:L-alanine:2-oxoglutarate aminotransferase activity"/>
    <property type="evidence" value="ECO:0007669"/>
    <property type="project" value="TreeGrafter"/>
</dbReference>
<sequence>RRDKFAYAARVLFYSHFLWRLIRILLSFVLTHFFTMDLSHVLSYANLSRLVKDTEYAVRGRIVEEAQKIVKAGKAKDPFEMIFCNIGNPQSLGQLPITFFRSVLSMCMIPTPLREKLKSLGEEATGLPADVFKRAEKYHEIMAHGFGAYSDSRGFAGIREEVAAFIDERDKMEKLIADNPSVQLNRTTMDDVFLTDGASPGIQKVLQLVIADPSVGVMLPIPQYPLYSATVTLLGGKIVPYYMAEDVEVEGEKRWSLREEELEKEYEKAVSEGTKVRALVVINPGNPTGQCLTEKDMRLIVDFCQKKRMVLLADEVYQTNIYRKGAKFVSFRRIVEEMTIEDYPRFSNFELFSFHSVSKGMLGECGLRGGYCHVRGIAPEVIDELYKLMSIGLCSNTVGQVCMGLMVNPPKPGDDSYELYLKEYDDQFNSLARRAKTLSAALNKMEGITCNDIEGAMYAFPRVSIPEWRQQEAKDLGMSPDLHYCLFILRNAHIVIVNGSGFRQEEGTFHFRTTILPSEKDIDRVIERLGNANREYMTTHKQL</sequence>
<comment type="subunit">
    <text evidence="2">Homodimer.</text>
</comment>
<evidence type="ECO:0000256" key="7">
    <source>
        <dbReference type="SAM" id="Phobius"/>
    </source>
</evidence>
<dbReference type="UniPathway" id="UPA00528">
    <property type="reaction ID" value="UER00586"/>
</dbReference>
<dbReference type="Pfam" id="PF00155">
    <property type="entry name" value="Aminotran_1_2"/>
    <property type="match status" value="1"/>
</dbReference>